<dbReference type="AlphaFoldDB" id="A0AAP2CAY1"/>
<protein>
    <recommendedName>
        <fullName evidence="2">Phosphoesterase</fullName>
        <ecNumber evidence="2">3.1.4.-</ecNumber>
    </recommendedName>
</protein>
<dbReference type="NCBIfam" id="TIGR00040">
    <property type="entry name" value="yfcE"/>
    <property type="match status" value="1"/>
</dbReference>
<dbReference type="InterPro" id="IPR029052">
    <property type="entry name" value="Metallo-depent_PP-like"/>
</dbReference>
<dbReference type="InterPro" id="IPR024654">
    <property type="entry name" value="Calcineurin-like_PHP_lpxH"/>
</dbReference>
<evidence type="ECO:0000313" key="5">
    <source>
        <dbReference type="Proteomes" id="UP000675747"/>
    </source>
</evidence>
<keyword evidence="2" id="KW-0479">Metal-binding</keyword>
<comment type="similarity">
    <text evidence="1 2">Belongs to the metallophosphoesterase superfamily. YfcE family.</text>
</comment>
<dbReference type="Pfam" id="PF12850">
    <property type="entry name" value="Metallophos_2"/>
    <property type="match status" value="1"/>
</dbReference>
<feature type="domain" description="Calcineurin-like phosphoesterase" evidence="3">
    <location>
        <begin position="1"/>
        <end position="136"/>
    </location>
</feature>
<keyword evidence="5" id="KW-1185">Reference proteome</keyword>
<dbReference type="PANTHER" id="PTHR11124">
    <property type="entry name" value="VACUOLAR SORTING PROTEIN VPS29"/>
    <property type="match status" value="1"/>
</dbReference>
<dbReference type="RefSeq" id="WP_213173666.1">
    <property type="nucleotide sequence ID" value="NZ_JAGQFT020000006.1"/>
</dbReference>
<dbReference type="EC" id="3.1.4.-" evidence="2"/>
<dbReference type="EMBL" id="JAGQFT020000006">
    <property type="protein sequence ID" value="MBS7457541.1"/>
    <property type="molecule type" value="Genomic_DNA"/>
</dbReference>
<evidence type="ECO:0000256" key="2">
    <source>
        <dbReference type="RuleBase" id="RU362039"/>
    </source>
</evidence>
<organism evidence="4 5">
    <name type="scientific">Coralloluteibacterium stylophorae</name>
    <dbReference type="NCBI Taxonomy" id="1776034"/>
    <lineage>
        <taxon>Bacteria</taxon>
        <taxon>Pseudomonadati</taxon>
        <taxon>Pseudomonadota</taxon>
        <taxon>Gammaproteobacteria</taxon>
        <taxon>Lysobacterales</taxon>
        <taxon>Lysobacteraceae</taxon>
        <taxon>Coralloluteibacterium</taxon>
    </lineage>
</organism>
<dbReference type="Proteomes" id="UP000675747">
    <property type="component" value="Unassembled WGS sequence"/>
</dbReference>
<name>A0AAP2CAY1_9GAMM</name>
<dbReference type="GO" id="GO:0016787">
    <property type="term" value="F:hydrolase activity"/>
    <property type="evidence" value="ECO:0007669"/>
    <property type="project" value="UniProtKB-UniRule"/>
</dbReference>
<dbReference type="SUPFAM" id="SSF56300">
    <property type="entry name" value="Metallo-dependent phosphatases"/>
    <property type="match status" value="1"/>
</dbReference>
<evidence type="ECO:0000256" key="1">
    <source>
        <dbReference type="ARBA" id="ARBA00008950"/>
    </source>
</evidence>
<proteinExistence type="inferred from homology"/>
<sequence>MRIGLIADTHGLLRPQALEFLQGSDAILHAGDIGDASILERLTALAPLTVVRGNNDTAAWAASIPETVELDFAGVAVHMLHDLKTLACDPGARGVRVVVAGHSHKPGCHERDGVLFVNPGSAGPRRFRLPVSVGELRIAEGTVEVRLQELAVG</sequence>
<dbReference type="InterPro" id="IPR000979">
    <property type="entry name" value="Phosphodiesterase_MJ0936/Vps29"/>
</dbReference>
<gene>
    <name evidence="4" type="ORF">KB893_010380</name>
</gene>
<dbReference type="GO" id="GO:0046872">
    <property type="term" value="F:metal ion binding"/>
    <property type="evidence" value="ECO:0007669"/>
    <property type="project" value="UniProtKB-KW"/>
</dbReference>
<accession>A0AAP2CAY1</accession>
<evidence type="ECO:0000259" key="3">
    <source>
        <dbReference type="Pfam" id="PF12850"/>
    </source>
</evidence>
<evidence type="ECO:0000313" key="4">
    <source>
        <dbReference type="EMBL" id="MBS7457541.1"/>
    </source>
</evidence>
<comment type="cofactor">
    <cofactor evidence="2">
        <name>a divalent metal cation</name>
        <dbReference type="ChEBI" id="CHEBI:60240"/>
    </cofactor>
</comment>
<comment type="caution">
    <text evidence="4">The sequence shown here is derived from an EMBL/GenBank/DDBJ whole genome shotgun (WGS) entry which is preliminary data.</text>
</comment>
<dbReference type="Gene3D" id="3.60.21.10">
    <property type="match status" value="1"/>
</dbReference>
<reference evidence="4 5" key="1">
    <citation type="journal article" date="2021" name="Microbiol. Resour. Announc.">
        <title>Draft Genome Sequence of Coralloluteibacterium stylophorae LMG 29479T.</title>
        <authorList>
            <person name="Karlyshev A.V."/>
            <person name="Kudryashova E.B."/>
            <person name="Ariskina E.V."/>
            <person name="Conroy A.P."/>
            <person name="Abidueva E.Y."/>
        </authorList>
    </citation>
    <scope>NUCLEOTIDE SEQUENCE [LARGE SCALE GENOMIC DNA]</scope>
    <source>
        <strain evidence="4 5">LMG 29479</strain>
    </source>
</reference>